<feature type="compositionally biased region" description="Basic residues" evidence="1">
    <location>
        <begin position="10"/>
        <end position="25"/>
    </location>
</feature>
<dbReference type="Proteomes" id="UP000004995">
    <property type="component" value="Unassembled WGS sequence"/>
</dbReference>
<keyword evidence="3" id="KW-1185">Reference proteome</keyword>
<accession>K4A4E4</accession>
<reference evidence="3" key="1">
    <citation type="journal article" date="2012" name="Nat. Biotechnol.">
        <title>Reference genome sequence of the model plant Setaria.</title>
        <authorList>
            <person name="Bennetzen J.L."/>
            <person name="Schmutz J."/>
            <person name="Wang H."/>
            <person name="Percifield R."/>
            <person name="Hawkins J."/>
            <person name="Pontaroli A.C."/>
            <person name="Estep M."/>
            <person name="Feng L."/>
            <person name="Vaughn J.N."/>
            <person name="Grimwood J."/>
            <person name="Jenkins J."/>
            <person name="Barry K."/>
            <person name="Lindquist E."/>
            <person name="Hellsten U."/>
            <person name="Deshpande S."/>
            <person name="Wang X."/>
            <person name="Wu X."/>
            <person name="Mitros T."/>
            <person name="Triplett J."/>
            <person name="Yang X."/>
            <person name="Ye C.Y."/>
            <person name="Mauro-Herrera M."/>
            <person name="Wang L."/>
            <person name="Li P."/>
            <person name="Sharma M."/>
            <person name="Sharma R."/>
            <person name="Ronald P.C."/>
            <person name="Panaud O."/>
            <person name="Kellogg E.A."/>
            <person name="Brutnell T.P."/>
            <person name="Doust A.N."/>
            <person name="Tuskan G.A."/>
            <person name="Rokhsar D."/>
            <person name="Devos K.M."/>
        </authorList>
    </citation>
    <scope>NUCLEOTIDE SEQUENCE [LARGE SCALE GENOMIC DNA]</scope>
    <source>
        <strain evidence="3">cv. Yugu1</strain>
    </source>
</reference>
<feature type="region of interest" description="Disordered" evidence="1">
    <location>
        <begin position="1"/>
        <end position="60"/>
    </location>
</feature>
<reference evidence="2" key="2">
    <citation type="submission" date="2018-08" db="UniProtKB">
        <authorList>
            <consortium name="EnsemblPlants"/>
        </authorList>
    </citation>
    <scope>IDENTIFICATION</scope>
    <source>
        <strain evidence="2">Yugu1</strain>
    </source>
</reference>
<name>K4A4E4_SETIT</name>
<feature type="compositionally biased region" description="Gly residues" evidence="1">
    <location>
        <begin position="40"/>
        <end position="53"/>
    </location>
</feature>
<dbReference type="OMA" id="CAWFGRA"/>
<dbReference type="EMBL" id="AGNK02000682">
    <property type="status" value="NOT_ANNOTATED_CDS"/>
    <property type="molecule type" value="Genomic_DNA"/>
</dbReference>
<evidence type="ECO:0000313" key="2">
    <source>
        <dbReference type="EnsemblPlants" id="KQL22480"/>
    </source>
</evidence>
<protein>
    <submittedName>
        <fullName evidence="2">Uncharacterized protein</fullName>
    </submittedName>
</protein>
<dbReference type="HOGENOM" id="CLU_2101143_0_0_1"/>
<dbReference type="Gramene" id="KQL22480">
    <property type="protein sequence ID" value="KQL22480"/>
    <property type="gene ID" value="SETIT_033748mg"/>
</dbReference>
<sequence>MLLNPETLARRPHLRRGGARSRPRSGGRPNSPTLPARGSGARGGGSGVGGGGSSWRRRRQARLAAARLGTGVSGARQRACGKRRLCAWFGRAAGSRVRPGRSRASRRRIESAQAAV</sequence>
<evidence type="ECO:0000313" key="3">
    <source>
        <dbReference type="Proteomes" id="UP000004995"/>
    </source>
</evidence>
<dbReference type="InParanoid" id="K4A4E4"/>
<evidence type="ECO:0000256" key="1">
    <source>
        <dbReference type="SAM" id="MobiDB-lite"/>
    </source>
</evidence>
<proteinExistence type="predicted"/>
<feature type="region of interest" description="Disordered" evidence="1">
    <location>
        <begin position="92"/>
        <end position="116"/>
    </location>
</feature>
<organism evidence="2 3">
    <name type="scientific">Setaria italica</name>
    <name type="common">Foxtail millet</name>
    <name type="synonym">Panicum italicum</name>
    <dbReference type="NCBI Taxonomy" id="4555"/>
    <lineage>
        <taxon>Eukaryota</taxon>
        <taxon>Viridiplantae</taxon>
        <taxon>Streptophyta</taxon>
        <taxon>Embryophyta</taxon>
        <taxon>Tracheophyta</taxon>
        <taxon>Spermatophyta</taxon>
        <taxon>Magnoliopsida</taxon>
        <taxon>Liliopsida</taxon>
        <taxon>Poales</taxon>
        <taxon>Poaceae</taxon>
        <taxon>PACMAD clade</taxon>
        <taxon>Panicoideae</taxon>
        <taxon>Panicodae</taxon>
        <taxon>Paniceae</taxon>
        <taxon>Cenchrinae</taxon>
        <taxon>Setaria</taxon>
    </lineage>
</organism>
<dbReference type="AlphaFoldDB" id="K4A4E4"/>
<dbReference type="EnsemblPlants" id="KQL22480">
    <property type="protein sequence ID" value="KQL22480"/>
    <property type="gene ID" value="SETIT_033748mg"/>
</dbReference>
<feature type="compositionally biased region" description="Low complexity" evidence="1">
    <location>
        <begin position="26"/>
        <end position="39"/>
    </location>
</feature>